<evidence type="ECO:0000313" key="1">
    <source>
        <dbReference type="EMBL" id="EEA91393.1"/>
    </source>
</evidence>
<evidence type="ECO:0000313" key="2">
    <source>
        <dbReference type="Proteomes" id="UP000003560"/>
    </source>
</evidence>
<dbReference type="GeneID" id="98002738"/>
<proteinExistence type="predicted"/>
<dbReference type="EMBL" id="ABXJ01000022">
    <property type="protein sequence ID" value="EEA91393.1"/>
    <property type="molecule type" value="Genomic_DNA"/>
</dbReference>
<dbReference type="AlphaFoldDB" id="B6G8K8"/>
<gene>
    <name evidence="1" type="ORF">COLSTE_00399</name>
</gene>
<reference evidence="1 2" key="1">
    <citation type="submission" date="2008-10" db="EMBL/GenBank/DDBJ databases">
        <title>Draft genome sequence of Collinsella stercoris (DSM 13279).</title>
        <authorList>
            <person name="Sudarsanam P."/>
            <person name="Ley R."/>
            <person name="Guruge J."/>
            <person name="Turnbaugh P.J."/>
            <person name="Mahowald M."/>
            <person name="Liep D."/>
            <person name="Gordon J."/>
        </authorList>
    </citation>
    <scope>NUCLEOTIDE SEQUENCE [LARGE SCALE GENOMIC DNA]</scope>
    <source>
        <strain evidence="1 2">DSM 13279</strain>
    </source>
</reference>
<dbReference type="HOGENOM" id="CLU_2104824_0_0_11"/>
<protein>
    <submittedName>
        <fullName evidence="1">Uncharacterized protein</fullName>
    </submittedName>
</protein>
<dbReference type="Proteomes" id="UP000003560">
    <property type="component" value="Unassembled WGS sequence"/>
</dbReference>
<name>B6G8K8_9ACTN</name>
<dbReference type="RefSeq" id="WP_006720061.1">
    <property type="nucleotide sequence ID" value="NZ_CP085935.1"/>
</dbReference>
<sequence length="115" mass="12911">MGAGIAQDIWRLLRCHALWGFRFILLAERVTNIGFNSDQFAQSAHYVFGSAEANAVKSCEQMPFEVDGKAKVSNDRIGCGMEMRFHCKSAEDRPELSEVVPLAVVMQVQEQGRFE</sequence>
<dbReference type="STRING" id="445975.COLSTE_00399"/>
<keyword evidence="2" id="KW-1185">Reference proteome</keyword>
<comment type="caution">
    <text evidence="1">The sequence shown here is derived from an EMBL/GenBank/DDBJ whole genome shotgun (WGS) entry which is preliminary data.</text>
</comment>
<reference evidence="1 2" key="2">
    <citation type="submission" date="2008-10" db="EMBL/GenBank/DDBJ databases">
        <authorList>
            <person name="Fulton L."/>
            <person name="Clifton S."/>
            <person name="Fulton B."/>
            <person name="Xu J."/>
            <person name="Minx P."/>
            <person name="Pepin K.H."/>
            <person name="Johnson M."/>
            <person name="Thiruvilangam P."/>
            <person name="Bhonagiri V."/>
            <person name="Nash W.E."/>
            <person name="Mardis E.R."/>
            <person name="Wilson R.K."/>
        </authorList>
    </citation>
    <scope>NUCLEOTIDE SEQUENCE [LARGE SCALE GENOMIC DNA]</scope>
    <source>
        <strain evidence="1 2">DSM 13279</strain>
    </source>
</reference>
<accession>B6G8K8</accession>
<organism evidence="1 2">
    <name type="scientific">Collinsella stercoris DSM 13279</name>
    <dbReference type="NCBI Taxonomy" id="445975"/>
    <lineage>
        <taxon>Bacteria</taxon>
        <taxon>Bacillati</taxon>
        <taxon>Actinomycetota</taxon>
        <taxon>Coriobacteriia</taxon>
        <taxon>Coriobacteriales</taxon>
        <taxon>Coriobacteriaceae</taxon>
        <taxon>Collinsella</taxon>
    </lineage>
</organism>